<evidence type="ECO:0000256" key="22">
    <source>
        <dbReference type="RuleBase" id="RU000312"/>
    </source>
</evidence>
<comment type="subcellular location">
    <subcellularLocation>
        <location evidence="2">Membrane</location>
        <topology evidence="2">Single-pass type I membrane protein</topology>
    </subcellularLocation>
</comment>
<evidence type="ECO:0000256" key="4">
    <source>
        <dbReference type="ARBA" id="ARBA00022679"/>
    </source>
</evidence>
<organism evidence="27 28">
    <name type="scientific">Gryllus longicercus</name>
    <dbReference type="NCBI Taxonomy" id="2509291"/>
    <lineage>
        <taxon>Eukaryota</taxon>
        <taxon>Metazoa</taxon>
        <taxon>Ecdysozoa</taxon>
        <taxon>Arthropoda</taxon>
        <taxon>Hexapoda</taxon>
        <taxon>Insecta</taxon>
        <taxon>Pterygota</taxon>
        <taxon>Neoptera</taxon>
        <taxon>Polyneoptera</taxon>
        <taxon>Orthoptera</taxon>
        <taxon>Ensifera</taxon>
        <taxon>Gryllidea</taxon>
        <taxon>Grylloidea</taxon>
        <taxon>Gryllidae</taxon>
        <taxon>Gryllinae</taxon>
        <taxon>Gryllus</taxon>
    </lineage>
</organism>
<dbReference type="InterPro" id="IPR050122">
    <property type="entry name" value="RTK"/>
</dbReference>
<dbReference type="CDD" id="cd00064">
    <property type="entry name" value="FU"/>
    <property type="match status" value="1"/>
</dbReference>
<comment type="similarity">
    <text evidence="22">Belongs to the protein kinase superfamily. Tyr protein kinase family. Insulin receptor subfamily.</text>
</comment>
<dbReference type="GO" id="GO:0043560">
    <property type="term" value="F:insulin receptor substrate binding"/>
    <property type="evidence" value="ECO:0007669"/>
    <property type="project" value="TreeGrafter"/>
</dbReference>
<dbReference type="GO" id="GO:0046872">
    <property type="term" value="F:metal ion binding"/>
    <property type="evidence" value="ECO:0007669"/>
    <property type="project" value="UniProtKB-KW"/>
</dbReference>
<dbReference type="Pfam" id="PF00041">
    <property type="entry name" value="fn3"/>
    <property type="match status" value="1"/>
</dbReference>
<protein>
    <recommendedName>
        <fullName evidence="22">Tyrosine-protein kinase receptor</fullName>
        <ecNumber evidence="22">2.7.10.1</ecNumber>
    </recommendedName>
</protein>
<feature type="compositionally biased region" description="Polar residues" evidence="23">
    <location>
        <begin position="1516"/>
        <end position="1531"/>
    </location>
</feature>
<evidence type="ECO:0000256" key="13">
    <source>
        <dbReference type="ARBA" id="ARBA00022989"/>
    </source>
</evidence>
<dbReference type="Proteomes" id="UP001378592">
    <property type="component" value="Unassembled WGS sequence"/>
</dbReference>
<sequence>MCHKTSKARWSGEESSISDEHVHEECNGGNLRRNENGYSVVVNYDHDESLAVTPVFPSCSAIEKLQSNAFKYYVHCGSILQYLKSDLVRNVRDVSVGYQFRLPVPRFLTPGRRRGRILWSVCLLTLLLLPCVYGQMRPDTDISRHNKSNGVCQSVDIRNSVDAFEKRLRGCRVVEGFVQILLIDHADETHFANLSFPELREITGYLLLYRVNGLRTLSNLFPNLAVIRGYILFLNYALVAFEMMHLQEIGLYSLTDITRGSVRLEKNPQLCYVKTIDWELIADDGKEGNYIKNNRRENECPPCPNGDQCPKKAGGGPLCWSHQYCQKVCSGCNGTCDEEGNCCSEYCLGGCSVQNRNDCFVCRNFVIDGSCVRKCPSGYYEYLNRRCVTEQECRDMKIPLELALEEEPHYWKPFNGSFPSMNPTCLLDCPVGYAEVRHDGRLHCEHCKGPCRKECPSASVDSIASAQRLRGCTYIKGSLEIQIRGGKSMVKELVENLNMIEEIEGYLKIVRSFPLISLNFLKKLTIIHGKTLENSKYSFIVLDNQNLQELWDWTTREEKFEIRNGSLFFHFNPKLCFNKIEKLRQVANLSVFDDLEVARNSNGDKVACNVTELAVEIHKISSMAVIIGWKSFDHYDPRSLLGYVVYFTEAPYRNLTLYDGRDACGGDGWRVDDVPVPQDRTAEINHILTRLNPYTQYAFYVKTYSIASESTGAQSKIHYFTTKPDYPSPPQLLNAYANSENSLTIDWKPPLNPNGNVTHYIVTGVMRPNEDQKYERNYCEDPPQKQESQPTMAPSVEEQKQPSTGECCTCLDQGQDSRTNMEREVAQQIHFEDSLHNQLYIKRPTRSKREIQSIMSQSIPSNFEKIKDRNGKENMHFINNREMDFARGTSYQPDVGSGPDFRRRVNDTKVQILDLQHFADYTITVEACRELLEEEVKQNVTSNCSSKSFVSARTFASKTADLINSSSVVIETVNQTVGSIKLRWEEPLKPNGEIVTFFIEYRRLEREKTGGNAVVKRYKTASDCIPRKQFVENQHSFTLVNLAPGNYSVRVKAVSLAGSGFTNYTQFRYFYIKEPPSGPGLEFVVGALVGLFIIGVVICVMVIYVRRKYVPGVSNMKLIASVNPEYVPTVYVPDEWEVPRKKIELLKELGQGSFGMVYEGIGRDIVEGQREIRCAIKTVNEHATDRERSEFLNEASVMKAFNTHHVVRLLGVVSQGQPVLVIMELMANGDLKTFLRSHRPDVSDDPAKQPPTLKRILQMAIEIADGMAYLSAKKFVHRDLAARNCMVAEDLTVKIGDFGMTRDIYETDYYRKGTKGLLPVRWMAPESLKDGVFTSNSDVWSYGVVLWEMATLASQPYQGLSNDQVLRYVIDGGVMERPENCPDRLYELMRLCWQYKPGVRPSFLDLVSHLLPDVSPEFSRVSFYHSEEGCELRMHQAAELTVVGDDPATPLRVTRDIEDFSLGDSDVDELELDVEGDEESLEVSRSGANTGPFALYHTMPSAYGSSRQSVGEETRNPATPCTNSEPNKMGNGSTVTTPTAANGWVVNHPGNGTSITSSANAGSGIKTTEC</sequence>
<evidence type="ECO:0000256" key="3">
    <source>
        <dbReference type="ARBA" id="ARBA00022553"/>
    </source>
</evidence>
<evidence type="ECO:0000256" key="18">
    <source>
        <dbReference type="ARBA" id="ARBA00023180"/>
    </source>
</evidence>
<dbReference type="CDD" id="cd05032">
    <property type="entry name" value="PTKc_InsR_like"/>
    <property type="match status" value="1"/>
</dbReference>
<keyword evidence="28" id="KW-1185">Reference proteome</keyword>
<feature type="transmembrane region" description="Helical" evidence="24">
    <location>
        <begin position="117"/>
        <end position="136"/>
    </location>
</feature>
<dbReference type="PROSITE" id="PS50853">
    <property type="entry name" value="FN3"/>
    <property type="match status" value="3"/>
</dbReference>
<keyword evidence="13 24" id="KW-1133">Transmembrane helix</keyword>
<evidence type="ECO:0000259" key="25">
    <source>
        <dbReference type="PROSITE" id="PS50011"/>
    </source>
</evidence>
<dbReference type="Gene3D" id="1.10.510.10">
    <property type="entry name" value="Transferase(Phosphotransferase) domain 1"/>
    <property type="match status" value="1"/>
</dbReference>
<evidence type="ECO:0000256" key="6">
    <source>
        <dbReference type="ARBA" id="ARBA00022692"/>
    </source>
</evidence>
<feature type="domain" description="Fibronectin type-III" evidence="26">
    <location>
        <begin position="964"/>
        <end position="1075"/>
    </location>
</feature>
<dbReference type="GO" id="GO:0043410">
    <property type="term" value="P:positive regulation of MAPK cascade"/>
    <property type="evidence" value="ECO:0007669"/>
    <property type="project" value="TreeGrafter"/>
</dbReference>
<reference evidence="27 28" key="1">
    <citation type="submission" date="2024-03" db="EMBL/GenBank/DDBJ databases">
        <title>The genome assembly and annotation of the cricket Gryllus longicercus Weissman &amp; Gray.</title>
        <authorList>
            <person name="Szrajer S."/>
            <person name="Gray D."/>
            <person name="Ylla G."/>
        </authorList>
    </citation>
    <scope>NUCLEOTIDE SEQUENCE [LARGE SCALE GENOMIC DNA]</scope>
    <source>
        <strain evidence="27">DAG 2021-001</strain>
        <tissue evidence="27">Whole body minus gut</tissue>
    </source>
</reference>
<dbReference type="Gene3D" id="3.80.20.20">
    <property type="entry name" value="Receptor L-domain"/>
    <property type="match status" value="2"/>
</dbReference>
<feature type="region of interest" description="Disordered" evidence="23">
    <location>
        <begin position="775"/>
        <end position="805"/>
    </location>
</feature>
<dbReference type="PROSITE" id="PS00239">
    <property type="entry name" value="RECEPTOR_TYR_KIN_II"/>
    <property type="match status" value="1"/>
</dbReference>
<dbReference type="InterPro" id="IPR008266">
    <property type="entry name" value="Tyr_kinase_AS"/>
</dbReference>
<name>A0AAN9VU67_9ORTH</name>
<dbReference type="FunFam" id="1.10.510.10:FF:000528">
    <property type="entry name" value="Tyrosine-protein kinase receptor"/>
    <property type="match status" value="1"/>
</dbReference>
<dbReference type="EC" id="2.7.10.1" evidence="22"/>
<evidence type="ECO:0000256" key="24">
    <source>
        <dbReference type="SAM" id="Phobius"/>
    </source>
</evidence>
<keyword evidence="3 22" id="KW-0597">Phosphoprotein</keyword>
<dbReference type="InterPro" id="IPR006212">
    <property type="entry name" value="Furin_repeat"/>
</dbReference>
<keyword evidence="9" id="KW-0677">Repeat</keyword>
<dbReference type="InterPro" id="IPR001245">
    <property type="entry name" value="Ser-Thr/Tyr_kinase_cat_dom"/>
</dbReference>
<evidence type="ECO:0000256" key="15">
    <source>
        <dbReference type="ARBA" id="ARBA00023137"/>
    </source>
</evidence>
<keyword evidence="4" id="KW-0808">Transferase</keyword>
<dbReference type="InterPro" id="IPR011009">
    <property type="entry name" value="Kinase-like_dom_sf"/>
</dbReference>
<dbReference type="SMART" id="SM00261">
    <property type="entry name" value="FU"/>
    <property type="match status" value="1"/>
</dbReference>
<evidence type="ECO:0000256" key="7">
    <source>
        <dbReference type="ARBA" id="ARBA00022723"/>
    </source>
</evidence>
<dbReference type="InterPro" id="IPR036116">
    <property type="entry name" value="FN3_sf"/>
</dbReference>
<evidence type="ECO:0000313" key="28">
    <source>
        <dbReference type="Proteomes" id="UP001378592"/>
    </source>
</evidence>
<dbReference type="PROSITE" id="PS00109">
    <property type="entry name" value="PROTEIN_KINASE_TYR"/>
    <property type="match status" value="1"/>
</dbReference>
<dbReference type="InterPro" id="IPR002011">
    <property type="entry name" value="Tyr_kinase_rcpt_2_CS"/>
</dbReference>
<keyword evidence="15" id="KW-0829">Tyrosine-protein kinase</keyword>
<evidence type="ECO:0000256" key="8">
    <source>
        <dbReference type="ARBA" id="ARBA00022729"/>
    </source>
</evidence>
<evidence type="ECO:0000313" key="27">
    <source>
        <dbReference type="EMBL" id="KAK7866792.1"/>
    </source>
</evidence>
<dbReference type="InterPro" id="IPR020635">
    <property type="entry name" value="Tyr_kinase_cat_dom"/>
</dbReference>
<proteinExistence type="inferred from homology"/>
<dbReference type="PROSITE" id="PS50011">
    <property type="entry name" value="PROTEIN_KINASE_DOM"/>
    <property type="match status" value="1"/>
</dbReference>
<keyword evidence="18" id="KW-0325">Glycoprotein</keyword>
<evidence type="ECO:0000256" key="20">
    <source>
        <dbReference type="ARBA" id="ARBA00051243"/>
    </source>
</evidence>
<evidence type="ECO:0000256" key="9">
    <source>
        <dbReference type="ARBA" id="ARBA00022737"/>
    </source>
</evidence>
<dbReference type="GO" id="GO:0051897">
    <property type="term" value="P:positive regulation of phosphatidylinositol 3-kinase/protein kinase B signal transduction"/>
    <property type="evidence" value="ECO:0007669"/>
    <property type="project" value="TreeGrafter"/>
</dbReference>
<dbReference type="Gene3D" id="2.10.220.10">
    <property type="entry name" value="Hormone Receptor, Insulin-like Growth Factor Receptor 1, Chain A, domain 2"/>
    <property type="match status" value="1"/>
</dbReference>
<comment type="catalytic activity">
    <reaction evidence="20 22">
        <text>L-tyrosyl-[protein] + ATP = O-phospho-L-tyrosyl-[protein] + ADP + H(+)</text>
        <dbReference type="Rhea" id="RHEA:10596"/>
        <dbReference type="Rhea" id="RHEA-COMP:10136"/>
        <dbReference type="Rhea" id="RHEA-COMP:20101"/>
        <dbReference type="ChEBI" id="CHEBI:15378"/>
        <dbReference type="ChEBI" id="CHEBI:30616"/>
        <dbReference type="ChEBI" id="CHEBI:46858"/>
        <dbReference type="ChEBI" id="CHEBI:61978"/>
        <dbReference type="ChEBI" id="CHEBI:456216"/>
        <dbReference type="EC" id="2.7.10.1"/>
    </reaction>
</comment>
<keyword evidence="12 21" id="KW-0067">ATP-binding</keyword>
<dbReference type="InterPro" id="IPR003961">
    <property type="entry name" value="FN3_dom"/>
</dbReference>
<evidence type="ECO:0000256" key="23">
    <source>
        <dbReference type="SAM" id="MobiDB-lite"/>
    </source>
</evidence>
<dbReference type="InterPro" id="IPR000494">
    <property type="entry name" value="Rcpt_L-dom"/>
</dbReference>
<keyword evidence="8" id="KW-0732">Signal</keyword>
<dbReference type="SMART" id="SM00060">
    <property type="entry name" value="FN3"/>
    <property type="match status" value="3"/>
</dbReference>
<feature type="compositionally biased region" description="Basic and acidic residues" evidence="23">
    <location>
        <begin position="775"/>
        <end position="784"/>
    </location>
</feature>
<dbReference type="FunFam" id="3.30.200.20:FF:000026">
    <property type="entry name" value="Tyrosine-protein kinase receptor"/>
    <property type="match status" value="1"/>
</dbReference>
<evidence type="ECO:0000256" key="5">
    <source>
        <dbReference type="ARBA" id="ARBA00022685"/>
    </source>
</evidence>
<dbReference type="InterPro" id="IPR017441">
    <property type="entry name" value="Protein_kinase_ATP_BS"/>
</dbReference>
<dbReference type="FunFam" id="2.60.40.10:FF:000087">
    <property type="entry name" value="Tyrosine-protein kinase receptor"/>
    <property type="match status" value="1"/>
</dbReference>
<dbReference type="SUPFAM" id="SSF57184">
    <property type="entry name" value="Growth factor receptor domain"/>
    <property type="match status" value="1"/>
</dbReference>
<dbReference type="SUPFAM" id="SSF49265">
    <property type="entry name" value="Fibronectin type III"/>
    <property type="match status" value="3"/>
</dbReference>
<comment type="cofactor">
    <cofactor evidence="1">
        <name>Mn(2+)</name>
        <dbReference type="ChEBI" id="CHEBI:29035"/>
    </cofactor>
</comment>
<dbReference type="PROSITE" id="PS00107">
    <property type="entry name" value="PROTEIN_KINASE_ATP"/>
    <property type="match status" value="1"/>
</dbReference>
<evidence type="ECO:0000256" key="12">
    <source>
        <dbReference type="ARBA" id="ARBA00022840"/>
    </source>
</evidence>
<dbReference type="GO" id="GO:0005009">
    <property type="term" value="F:insulin receptor activity"/>
    <property type="evidence" value="ECO:0007669"/>
    <property type="project" value="TreeGrafter"/>
</dbReference>
<dbReference type="CDD" id="cd00063">
    <property type="entry name" value="FN3"/>
    <property type="match status" value="3"/>
</dbReference>
<keyword evidence="16" id="KW-1015">Disulfide bond</keyword>
<dbReference type="SUPFAM" id="SSF52058">
    <property type="entry name" value="L domain-like"/>
    <property type="match status" value="2"/>
</dbReference>
<dbReference type="Pfam" id="PF07714">
    <property type="entry name" value="PK_Tyr_Ser-Thr"/>
    <property type="match status" value="1"/>
</dbReference>
<dbReference type="Pfam" id="PF01030">
    <property type="entry name" value="Recep_L_domain"/>
    <property type="match status" value="2"/>
</dbReference>
<keyword evidence="7" id="KW-0479">Metal-binding</keyword>
<keyword evidence="19" id="KW-0464">Manganese</keyword>
<keyword evidence="6 22" id="KW-0812">Transmembrane</keyword>
<dbReference type="GO" id="GO:0005524">
    <property type="term" value="F:ATP binding"/>
    <property type="evidence" value="ECO:0007669"/>
    <property type="project" value="UniProtKB-UniRule"/>
</dbReference>
<dbReference type="InterPro" id="IPR013783">
    <property type="entry name" value="Ig-like_fold"/>
</dbReference>
<feature type="domain" description="Fibronectin type-III" evidence="26">
    <location>
        <begin position="611"/>
        <end position="725"/>
    </location>
</feature>
<dbReference type="InterPro" id="IPR000719">
    <property type="entry name" value="Prot_kinase_dom"/>
</dbReference>
<dbReference type="Pfam" id="PF00757">
    <property type="entry name" value="Furin-like"/>
    <property type="match status" value="1"/>
</dbReference>
<evidence type="ECO:0000256" key="21">
    <source>
        <dbReference type="PROSITE-ProRule" id="PRU10141"/>
    </source>
</evidence>
<feature type="transmembrane region" description="Helical" evidence="24">
    <location>
        <begin position="1083"/>
        <end position="1105"/>
    </location>
</feature>
<dbReference type="PANTHER" id="PTHR24416:SF525">
    <property type="entry name" value="INSULIN-LIKE RECEPTOR"/>
    <property type="match status" value="1"/>
</dbReference>
<evidence type="ECO:0000256" key="19">
    <source>
        <dbReference type="ARBA" id="ARBA00023211"/>
    </source>
</evidence>
<dbReference type="GO" id="GO:0030424">
    <property type="term" value="C:axon"/>
    <property type="evidence" value="ECO:0007669"/>
    <property type="project" value="TreeGrafter"/>
</dbReference>
<dbReference type="SUPFAM" id="SSF56112">
    <property type="entry name" value="Protein kinase-like (PK-like)"/>
    <property type="match status" value="1"/>
</dbReference>
<evidence type="ECO:0000256" key="11">
    <source>
        <dbReference type="ARBA" id="ARBA00022777"/>
    </source>
</evidence>
<feature type="region of interest" description="Disordered" evidence="23">
    <location>
        <begin position="1504"/>
        <end position="1531"/>
    </location>
</feature>
<dbReference type="InterPro" id="IPR006211">
    <property type="entry name" value="Furin-like_Cys-rich_dom"/>
</dbReference>
<evidence type="ECO:0000256" key="16">
    <source>
        <dbReference type="ARBA" id="ARBA00023157"/>
    </source>
</evidence>
<keyword evidence="11" id="KW-0418">Kinase</keyword>
<dbReference type="InterPro" id="IPR036941">
    <property type="entry name" value="Rcpt_L-dom_sf"/>
</dbReference>
<feature type="binding site" evidence="21">
    <location>
        <position position="1177"/>
    </location>
    <ligand>
        <name>ATP</name>
        <dbReference type="ChEBI" id="CHEBI:30616"/>
    </ligand>
</feature>
<evidence type="ECO:0000256" key="17">
    <source>
        <dbReference type="ARBA" id="ARBA00023170"/>
    </source>
</evidence>
<dbReference type="Gene3D" id="2.60.40.10">
    <property type="entry name" value="Immunoglobulins"/>
    <property type="match status" value="3"/>
</dbReference>
<keyword evidence="5" id="KW-0165">Cleavage on pair of basic residues</keyword>
<evidence type="ECO:0000256" key="1">
    <source>
        <dbReference type="ARBA" id="ARBA00001936"/>
    </source>
</evidence>
<evidence type="ECO:0000256" key="2">
    <source>
        <dbReference type="ARBA" id="ARBA00004479"/>
    </source>
</evidence>
<dbReference type="EMBL" id="JAZDUA010000136">
    <property type="protein sequence ID" value="KAK7866792.1"/>
    <property type="molecule type" value="Genomic_DNA"/>
</dbReference>
<dbReference type="SMART" id="SM00219">
    <property type="entry name" value="TyrKc"/>
    <property type="match status" value="1"/>
</dbReference>
<dbReference type="PRINTS" id="PR00109">
    <property type="entry name" value="TYRKINASE"/>
</dbReference>
<dbReference type="GO" id="GO:0042593">
    <property type="term" value="P:glucose homeostasis"/>
    <property type="evidence" value="ECO:0007669"/>
    <property type="project" value="TreeGrafter"/>
</dbReference>
<gene>
    <name evidence="27" type="ORF">R5R35_004211</name>
</gene>
<keyword evidence="14 24" id="KW-0472">Membrane</keyword>
<accession>A0AAN9VU67</accession>
<dbReference type="FunFam" id="3.80.20.20:FF:000001">
    <property type="entry name" value="Tyrosine-protein kinase receptor"/>
    <property type="match status" value="1"/>
</dbReference>
<comment type="caution">
    <text evidence="27">The sequence shown here is derived from an EMBL/GenBank/DDBJ whole genome shotgun (WGS) entry which is preliminary data.</text>
</comment>
<evidence type="ECO:0000256" key="14">
    <source>
        <dbReference type="ARBA" id="ARBA00023136"/>
    </source>
</evidence>
<dbReference type="Gene3D" id="3.30.200.20">
    <property type="entry name" value="Phosphorylase Kinase, domain 1"/>
    <property type="match status" value="1"/>
</dbReference>
<dbReference type="PANTHER" id="PTHR24416">
    <property type="entry name" value="TYROSINE-PROTEIN KINASE RECEPTOR"/>
    <property type="match status" value="1"/>
</dbReference>
<keyword evidence="10 21" id="KW-0547">Nucleotide-binding</keyword>
<feature type="domain" description="Protein kinase" evidence="25">
    <location>
        <begin position="1143"/>
        <end position="1412"/>
    </location>
</feature>
<dbReference type="GO" id="GO:0005899">
    <property type="term" value="C:insulin receptor complex"/>
    <property type="evidence" value="ECO:0007669"/>
    <property type="project" value="TreeGrafter"/>
</dbReference>
<dbReference type="InterPro" id="IPR009030">
    <property type="entry name" value="Growth_fac_rcpt_cys_sf"/>
</dbReference>
<feature type="domain" description="Fibronectin type-III" evidence="26">
    <location>
        <begin position="729"/>
        <end position="828"/>
    </location>
</feature>
<evidence type="ECO:0000259" key="26">
    <source>
        <dbReference type="PROSITE" id="PS50853"/>
    </source>
</evidence>
<evidence type="ECO:0000256" key="10">
    <source>
        <dbReference type="ARBA" id="ARBA00022741"/>
    </source>
</evidence>
<keyword evidence="17 22" id="KW-0675">Receptor</keyword>